<evidence type="ECO:0000256" key="1">
    <source>
        <dbReference type="SAM" id="MobiDB-lite"/>
    </source>
</evidence>
<organism evidence="2 3">
    <name type="scientific">Vitis vinifera</name>
    <name type="common">Grape</name>
    <dbReference type="NCBI Taxonomy" id="29760"/>
    <lineage>
        <taxon>Eukaryota</taxon>
        <taxon>Viridiplantae</taxon>
        <taxon>Streptophyta</taxon>
        <taxon>Embryophyta</taxon>
        <taxon>Tracheophyta</taxon>
        <taxon>Spermatophyta</taxon>
        <taxon>Magnoliopsida</taxon>
        <taxon>eudicotyledons</taxon>
        <taxon>Gunneridae</taxon>
        <taxon>Pentapetalae</taxon>
        <taxon>rosids</taxon>
        <taxon>Vitales</taxon>
        <taxon>Vitaceae</taxon>
        <taxon>Viteae</taxon>
        <taxon>Vitis</taxon>
    </lineage>
</organism>
<reference evidence="2 3" key="1">
    <citation type="journal article" date="2018" name="PLoS Genet.">
        <title>Population sequencing reveals clonal diversity and ancestral inbreeding in the grapevine cultivar Chardonnay.</title>
        <authorList>
            <person name="Roach M.J."/>
            <person name="Johnson D.L."/>
            <person name="Bohlmann J."/>
            <person name="van Vuuren H.J."/>
            <person name="Jones S.J."/>
            <person name="Pretorius I.S."/>
            <person name="Schmidt S.A."/>
            <person name="Borneman A.R."/>
        </authorList>
    </citation>
    <scope>NUCLEOTIDE SEQUENCE [LARGE SCALE GENOMIC DNA]</scope>
    <source>
        <strain evidence="3">cv. Chardonnay</strain>
        <tissue evidence="2">Leaf</tissue>
    </source>
</reference>
<proteinExistence type="predicted"/>
<feature type="region of interest" description="Disordered" evidence="1">
    <location>
        <begin position="82"/>
        <end position="111"/>
    </location>
</feature>
<evidence type="ECO:0000313" key="3">
    <source>
        <dbReference type="Proteomes" id="UP000288805"/>
    </source>
</evidence>
<dbReference type="AlphaFoldDB" id="A0A438GCE6"/>
<dbReference type="EMBL" id="QGNW01000479">
    <property type="protein sequence ID" value="RVW69889.1"/>
    <property type="molecule type" value="Genomic_DNA"/>
</dbReference>
<gene>
    <name evidence="2" type="ORF">CK203_059125</name>
</gene>
<accession>A0A438GCE6</accession>
<dbReference type="Proteomes" id="UP000288805">
    <property type="component" value="Unassembled WGS sequence"/>
</dbReference>
<protein>
    <submittedName>
        <fullName evidence="2">Uncharacterized protein</fullName>
    </submittedName>
</protein>
<name>A0A438GCE6_VITVI</name>
<sequence length="299" mass="33574">MCGGDDHLAWKRSVSLEMCRGLRTAGRSIDTFNLSPTSWIRVRGRLIRVSDQSNHRSDQRDIDSQMVNALYGIEEATTRGLWSEFSPTESKGKRPLGGQRPRDVGAISSAGLRPPRRYQTGVVHLGKLSVTTNPLSAHATHAVPPPGSGIHFIDFTKPDDHIHMLSWDDYELEPIVVDESYKYTQRGFGYTDIGFADRLGHILCFILVLEISHGDDDLFLTGFTFDEIQTVEVEQFCRNHAALSFYEHGSTVVLDMMRSMSFLPSLGLRYHQHGFGEFIALVDHDTPFGLGFVLIKADY</sequence>
<evidence type="ECO:0000313" key="2">
    <source>
        <dbReference type="EMBL" id="RVW69889.1"/>
    </source>
</evidence>
<comment type="caution">
    <text evidence="2">The sequence shown here is derived from an EMBL/GenBank/DDBJ whole genome shotgun (WGS) entry which is preliminary data.</text>
</comment>